<evidence type="ECO:0000313" key="2">
    <source>
        <dbReference type="Proteomes" id="UP000886653"/>
    </source>
</evidence>
<dbReference type="EMBL" id="MU167230">
    <property type="protein sequence ID" value="KAG0149158.1"/>
    <property type="molecule type" value="Genomic_DNA"/>
</dbReference>
<dbReference type="AlphaFoldDB" id="A0A9P6NNB8"/>
<dbReference type="GO" id="GO:0046921">
    <property type="term" value="F:alpha-(1-&gt;6)-fucosyltransferase activity"/>
    <property type="evidence" value="ECO:0007669"/>
    <property type="project" value="TreeGrafter"/>
</dbReference>
<organism evidence="1 2">
    <name type="scientific">Cronartium quercuum f. sp. fusiforme G11</name>
    <dbReference type="NCBI Taxonomy" id="708437"/>
    <lineage>
        <taxon>Eukaryota</taxon>
        <taxon>Fungi</taxon>
        <taxon>Dikarya</taxon>
        <taxon>Basidiomycota</taxon>
        <taxon>Pucciniomycotina</taxon>
        <taxon>Pucciniomycetes</taxon>
        <taxon>Pucciniales</taxon>
        <taxon>Coleosporiaceae</taxon>
        <taxon>Cronartium</taxon>
    </lineage>
</organism>
<proteinExistence type="predicted"/>
<dbReference type="Proteomes" id="UP000886653">
    <property type="component" value="Unassembled WGS sequence"/>
</dbReference>
<accession>A0A9P6NNB8</accession>
<evidence type="ECO:0000313" key="1">
    <source>
        <dbReference type="EMBL" id="KAG0149158.1"/>
    </source>
</evidence>
<name>A0A9P6NNB8_9BASI</name>
<comment type="caution">
    <text evidence="1">The sequence shown here is derived from an EMBL/GenBank/DDBJ whole genome shotgun (WGS) entry which is preliminary data.</text>
</comment>
<protein>
    <recommendedName>
        <fullName evidence="3">Fucosyltransferase</fullName>
    </recommendedName>
</protein>
<evidence type="ECO:0008006" key="3">
    <source>
        <dbReference type="Google" id="ProtNLM"/>
    </source>
</evidence>
<keyword evidence="2" id="KW-1185">Reference proteome</keyword>
<reference evidence="1" key="1">
    <citation type="submission" date="2013-11" db="EMBL/GenBank/DDBJ databases">
        <title>Genome sequence of the fusiform rust pathogen reveals effectors for host alternation and coevolution with pine.</title>
        <authorList>
            <consortium name="DOE Joint Genome Institute"/>
            <person name="Smith K."/>
            <person name="Pendleton A."/>
            <person name="Kubisiak T."/>
            <person name="Anderson C."/>
            <person name="Salamov A."/>
            <person name="Aerts A."/>
            <person name="Riley R."/>
            <person name="Clum A."/>
            <person name="Lindquist E."/>
            <person name="Ence D."/>
            <person name="Campbell M."/>
            <person name="Kronenberg Z."/>
            <person name="Feau N."/>
            <person name="Dhillon B."/>
            <person name="Hamelin R."/>
            <person name="Burleigh J."/>
            <person name="Smith J."/>
            <person name="Yandell M."/>
            <person name="Nelson C."/>
            <person name="Grigoriev I."/>
            <person name="Davis J."/>
        </authorList>
    </citation>
    <scope>NUCLEOTIDE SEQUENCE</scope>
    <source>
        <strain evidence="1">G11</strain>
    </source>
</reference>
<dbReference type="PANTHER" id="PTHR13132:SF29">
    <property type="entry name" value="ALPHA-(1,6)-FUCOSYLTRANSFERASE"/>
    <property type="match status" value="1"/>
</dbReference>
<gene>
    <name evidence="1" type="ORF">CROQUDRAFT_653977</name>
</gene>
<dbReference type="OrthoDB" id="2526784at2759"/>
<sequence length="450" mass="52108">MWSFLACPTSTKVKSTDFINLKPYYSLLKSNATGLPQCERTLLYQFDGNSGLGSELGIYATVAAVASAINYTLLIDDFRWNYGRLSDYFDLPPLNCQPPEDWMSMPRPAFSNAGVKEPPHIRANRHERDVCTKYLLDRVPKKTIDVQTVWNYGNYRDKKTVLPGPQNLHIGMKPVFDAKSEVIRRIWRPNQIVTRELDKMKEYLDKALPESRVYQCSESVTLRDQLDGKSGETRSLRMITVHIRMGDKFEEAPQFRTYNEMPMALGDPRVYFEVIRSMVPCWRTAKELPALFILSDNTEAIIKSFEEYQSMYWPHQRFKLLSPSDVEMITNQGFFQTNFNAAPHQIRRRLGLSVIRDISFAIERSDRIVCSMSSNLCNMLLLLRGSKDLIGSNPKVRSVDTRWYPTAFPYEISSKSLEPNLKSNWDQILKISIELLQLNEEEEDENYIEI</sequence>
<dbReference type="Gene3D" id="3.40.50.11350">
    <property type="match status" value="1"/>
</dbReference>
<dbReference type="GO" id="GO:0006487">
    <property type="term" value="P:protein N-linked glycosylation"/>
    <property type="evidence" value="ECO:0007669"/>
    <property type="project" value="TreeGrafter"/>
</dbReference>
<dbReference type="PANTHER" id="PTHR13132">
    <property type="entry name" value="ALPHA- 1,6 -FUCOSYLTRANSFERASE"/>
    <property type="match status" value="1"/>
</dbReference>